<evidence type="ECO:0000256" key="11">
    <source>
        <dbReference type="ARBA" id="ARBA00048778"/>
    </source>
</evidence>
<dbReference type="InterPro" id="IPR050747">
    <property type="entry name" value="Mitochondrial_chaperone_BCS1"/>
</dbReference>
<dbReference type="Pfam" id="PF08740">
    <property type="entry name" value="BCS1_N"/>
    <property type="match status" value="1"/>
</dbReference>
<dbReference type="PROSITE" id="PS00674">
    <property type="entry name" value="AAA"/>
    <property type="match status" value="1"/>
</dbReference>
<comment type="caution">
    <text evidence="16">The sequence shown here is derived from an EMBL/GenBank/DDBJ whole genome shotgun (WGS) entry which is preliminary data.</text>
</comment>
<comment type="subcellular location">
    <subcellularLocation>
        <location evidence="1">Mitochondrion inner membrane</location>
        <topology evidence="1">Single-pass membrane protein</topology>
    </subcellularLocation>
</comment>
<feature type="transmembrane region" description="Helical" evidence="14">
    <location>
        <begin position="57"/>
        <end position="77"/>
    </location>
</feature>
<keyword evidence="3 14" id="KW-0812">Transmembrane</keyword>
<evidence type="ECO:0000313" key="16">
    <source>
        <dbReference type="EMBL" id="KAL1870690.1"/>
    </source>
</evidence>
<dbReference type="PANTHER" id="PTHR23070">
    <property type="entry name" value="BCS1 AAA-TYPE ATPASE"/>
    <property type="match status" value="1"/>
</dbReference>
<keyword evidence="17" id="KW-1185">Reference proteome</keyword>
<evidence type="ECO:0000259" key="15">
    <source>
        <dbReference type="SMART" id="SM00382"/>
    </source>
</evidence>
<reference evidence="16 17" key="1">
    <citation type="journal article" date="2024" name="IMA Fungus">
        <title>IMA Genome - F19 : A genome assembly and annotation guide to empower mycologists, including annotated draft genome sequences of Ceratocystis pirilliformis, Diaporthe australafricana, Fusarium ophioides, Paecilomyces lecythidis, and Sporothrix stenoceras.</title>
        <authorList>
            <person name="Aylward J."/>
            <person name="Wilson A.M."/>
            <person name="Visagie C.M."/>
            <person name="Spraker J."/>
            <person name="Barnes I."/>
            <person name="Buitendag C."/>
            <person name="Ceriani C."/>
            <person name="Del Mar Angel L."/>
            <person name="du Plessis D."/>
            <person name="Fuchs T."/>
            <person name="Gasser K."/>
            <person name="Kramer D."/>
            <person name="Li W."/>
            <person name="Munsamy K."/>
            <person name="Piso A."/>
            <person name="Price J.L."/>
            <person name="Sonnekus B."/>
            <person name="Thomas C."/>
            <person name="van der Nest A."/>
            <person name="van Dijk A."/>
            <person name="van Heerden A."/>
            <person name="van Vuuren N."/>
            <person name="Yilmaz N."/>
            <person name="Duong T.A."/>
            <person name="van der Merwe N.A."/>
            <person name="Wingfield M.J."/>
            <person name="Wingfield B.D."/>
        </authorList>
    </citation>
    <scope>NUCLEOTIDE SEQUENCE [LARGE SCALE GENOMIC DNA]</scope>
    <source>
        <strain evidence="16 17">CMW 18300</strain>
    </source>
</reference>
<dbReference type="SMART" id="SM00382">
    <property type="entry name" value="AAA"/>
    <property type="match status" value="1"/>
</dbReference>
<evidence type="ECO:0000256" key="6">
    <source>
        <dbReference type="ARBA" id="ARBA00022801"/>
    </source>
</evidence>
<proteinExistence type="inferred from homology"/>
<protein>
    <recommendedName>
        <fullName evidence="15">AAA+ ATPase domain-containing protein</fullName>
    </recommendedName>
</protein>
<dbReference type="InterPro" id="IPR003593">
    <property type="entry name" value="AAA+_ATPase"/>
</dbReference>
<comment type="catalytic activity">
    <reaction evidence="11">
        <text>ATP + H2O = ADP + phosphate + H(+)</text>
        <dbReference type="Rhea" id="RHEA:13065"/>
        <dbReference type="ChEBI" id="CHEBI:15377"/>
        <dbReference type="ChEBI" id="CHEBI:15378"/>
        <dbReference type="ChEBI" id="CHEBI:30616"/>
        <dbReference type="ChEBI" id="CHEBI:43474"/>
        <dbReference type="ChEBI" id="CHEBI:456216"/>
    </reaction>
    <physiologicalReaction direction="left-to-right" evidence="11">
        <dbReference type="Rhea" id="RHEA:13066"/>
    </physiologicalReaction>
</comment>
<evidence type="ECO:0000256" key="7">
    <source>
        <dbReference type="ARBA" id="ARBA00022840"/>
    </source>
</evidence>
<organism evidence="16 17">
    <name type="scientific">Diaporthe australafricana</name>
    <dbReference type="NCBI Taxonomy" id="127596"/>
    <lineage>
        <taxon>Eukaryota</taxon>
        <taxon>Fungi</taxon>
        <taxon>Dikarya</taxon>
        <taxon>Ascomycota</taxon>
        <taxon>Pezizomycotina</taxon>
        <taxon>Sordariomycetes</taxon>
        <taxon>Sordariomycetidae</taxon>
        <taxon>Diaporthales</taxon>
        <taxon>Diaporthaceae</taxon>
        <taxon>Diaporthe</taxon>
    </lineage>
</organism>
<dbReference type="Proteomes" id="UP001583177">
    <property type="component" value="Unassembled WGS sequence"/>
</dbReference>
<evidence type="ECO:0000256" key="1">
    <source>
        <dbReference type="ARBA" id="ARBA00004434"/>
    </source>
</evidence>
<feature type="region of interest" description="Disordered" evidence="13">
    <location>
        <begin position="544"/>
        <end position="566"/>
    </location>
</feature>
<keyword evidence="5" id="KW-0999">Mitochondrion inner membrane</keyword>
<name>A0ABR3X4U7_9PEZI</name>
<keyword evidence="6" id="KW-0378">Hydrolase</keyword>
<dbReference type="InterPro" id="IPR003960">
    <property type="entry name" value="ATPase_AAA_CS"/>
</dbReference>
<dbReference type="InterPro" id="IPR003959">
    <property type="entry name" value="ATPase_AAA_core"/>
</dbReference>
<dbReference type="Gene3D" id="3.40.50.300">
    <property type="entry name" value="P-loop containing nucleotide triphosphate hydrolases"/>
    <property type="match status" value="1"/>
</dbReference>
<comment type="similarity">
    <text evidence="2">Belongs to the AAA ATPase family. BCS1 subfamily.</text>
</comment>
<dbReference type="InterPro" id="IPR027417">
    <property type="entry name" value="P-loop_NTPase"/>
</dbReference>
<evidence type="ECO:0000256" key="13">
    <source>
        <dbReference type="SAM" id="MobiDB-lite"/>
    </source>
</evidence>
<accession>A0ABR3X4U7</accession>
<keyword evidence="8 14" id="KW-1133">Transmembrane helix</keyword>
<evidence type="ECO:0000256" key="2">
    <source>
        <dbReference type="ARBA" id="ARBA00007448"/>
    </source>
</evidence>
<gene>
    <name evidence="16" type="ORF">Daus18300_005010</name>
</gene>
<evidence type="ECO:0000256" key="8">
    <source>
        <dbReference type="ARBA" id="ARBA00022989"/>
    </source>
</evidence>
<evidence type="ECO:0000256" key="12">
    <source>
        <dbReference type="RuleBase" id="RU003651"/>
    </source>
</evidence>
<evidence type="ECO:0000313" key="17">
    <source>
        <dbReference type="Proteomes" id="UP001583177"/>
    </source>
</evidence>
<evidence type="ECO:0000256" key="14">
    <source>
        <dbReference type="SAM" id="Phobius"/>
    </source>
</evidence>
<dbReference type="Pfam" id="PF25426">
    <property type="entry name" value="AAA_lid_BCS1"/>
    <property type="match status" value="1"/>
</dbReference>
<evidence type="ECO:0000256" key="5">
    <source>
        <dbReference type="ARBA" id="ARBA00022792"/>
    </source>
</evidence>
<keyword evidence="9" id="KW-0496">Mitochondrion</keyword>
<keyword evidence="10 14" id="KW-0472">Membrane</keyword>
<dbReference type="InterPro" id="IPR014851">
    <property type="entry name" value="BCS1_N"/>
</dbReference>
<evidence type="ECO:0000256" key="3">
    <source>
        <dbReference type="ARBA" id="ARBA00022692"/>
    </source>
</evidence>
<dbReference type="SUPFAM" id="SSF52540">
    <property type="entry name" value="P-loop containing nucleoside triphosphate hydrolases"/>
    <property type="match status" value="1"/>
</dbReference>
<dbReference type="EMBL" id="JAWRVE010000036">
    <property type="protein sequence ID" value="KAL1870690.1"/>
    <property type="molecule type" value="Genomic_DNA"/>
</dbReference>
<keyword evidence="4 12" id="KW-0547">Nucleotide-binding</keyword>
<evidence type="ECO:0000256" key="9">
    <source>
        <dbReference type="ARBA" id="ARBA00023128"/>
    </source>
</evidence>
<dbReference type="Pfam" id="PF00004">
    <property type="entry name" value="AAA"/>
    <property type="match status" value="1"/>
</dbReference>
<evidence type="ECO:0000256" key="4">
    <source>
        <dbReference type="ARBA" id="ARBA00022741"/>
    </source>
</evidence>
<keyword evidence="7 12" id="KW-0067">ATP-binding</keyword>
<feature type="domain" description="AAA+ ATPase" evidence="15">
    <location>
        <begin position="299"/>
        <end position="443"/>
    </location>
</feature>
<sequence length="580" mass="66085">MSPVDTLTSLRDLGLSSIALWPVLMNWRSMVTYVPPLEHFIAQHEHLIGDVIQNFLASWYGFLLAAIVCAAMLSYLLNSVWKSLRAIVLANWHTKCTISQGCPSYNRIGEWVNANPKFREGTLFGASERRSREDWEDKGFDFQDGANSIDDIQKLGNRDNSVKLLPWLDSISFWHNGAYFWLKICKGQKLSSNGNNIPDIYLELRCFTWNLSIKPMENFLKMTEQRRNDQCLEHTEIYIPEIPIASCYSWRWGFDRYRPKRPLDTVFIDRHQLDTMITEVRSFLSRAGVRWYRHKGLPLRLGYLFSGPPGTGKTSLAFALAGNFGLPVYVLNPSVPQLTDKAIGELFSYIPFHCIVLLEDIDATKPLTRADSDSAEQVDYDDDDKVPKKPNSVTLAGLLNAIDGVAAPEGRILIMTTNHVEKLDEALIRTGRADVIITFTNVTKQQAVDMFVNAYSGERWVPYQRGKPEVEDWTEETIKRLGDEFGSKIGDKELSPALLQQYFKEFRVEPRRAVQEMGKWMENPRGYRKPGLPERLMLELPIAEQGPAGETAPEADTEVEVKDKKKGTSISIWDYIDCSP</sequence>
<evidence type="ECO:0000256" key="10">
    <source>
        <dbReference type="ARBA" id="ARBA00023136"/>
    </source>
</evidence>
<dbReference type="InterPro" id="IPR057495">
    <property type="entry name" value="AAA_lid_BCS1"/>
</dbReference>